<evidence type="ECO:0000256" key="7">
    <source>
        <dbReference type="ARBA" id="ARBA00022605"/>
    </source>
</evidence>
<evidence type="ECO:0000256" key="9">
    <source>
        <dbReference type="ARBA" id="ARBA00023004"/>
    </source>
</evidence>
<dbReference type="GO" id="GO:0009098">
    <property type="term" value="P:L-leucine biosynthetic process"/>
    <property type="evidence" value="ECO:0007669"/>
    <property type="project" value="UniProtKB-UniRule"/>
</dbReference>
<evidence type="ECO:0000256" key="4">
    <source>
        <dbReference type="ARBA" id="ARBA00011271"/>
    </source>
</evidence>
<proteinExistence type="inferred from homology"/>
<keyword evidence="11 13" id="KW-0456">Lyase</keyword>
<feature type="binding site" evidence="13">
    <location>
        <position position="418"/>
    </location>
    <ligand>
        <name>[4Fe-4S] cluster</name>
        <dbReference type="ChEBI" id="CHEBI:49883"/>
    </ligand>
</feature>
<keyword evidence="10 13" id="KW-0411">Iron-sulfur</keyword>
<keyword evidence="8 13" id="KW-0479">Metal-binding</keyword>
<dbReference type="GO" id="GO:0051539">
    <property type="term" value="F:4 iron, 4 sulfur cluster binding"/>
    <property type="evidence" value="ECO:0007669"/>
    <property type="project" value="UniProtKB-KW"/>
</dbReference>
<dbReference type="InterPro" id="IPR036008">
    <property type="entry name" value="Aconitase_4Fe-4S_dom"/>
</dbReference>
<reference evidence="15 16" key="1">
    <citation type="submission" date="2020-08" db="EMBL/GenBank/DDBJ databases">
        <title>The genome sequence of type strain Novosphingobium piscinae KCTC 42194.</title>
        <authorList>
            <person name="Liu Y."/>
        </authorList>
    </citation>
    <scope>NUCLEOTIDE SEQUENCE [LARGE SCALE GENOMIC DNA]</scope>
    <source>
        <strain evidence="15 16">KCTC 42194</strain>
    </source>
</reference>
<dbReference type="InterPro" id="IPR050067">
    <property type="entry name" value="IPM_dehydratase_rel_enz"/>
</dbReference>
<dbReference type="PANTHER" id="PTHR43822">
    <property type="entry name" value="HOMOACONITASE, MITOCHONDRIAL-RELATED"/>
    <property type="match status" value="1"/>
</dbReference>
<dbReference type="AlphaFoldDB" id="A0A7X1FZM1"/>
<name>A0A7X1FZM1_9SPHN</name>
<dbReference type="UniPathway" id="UPA00048">
    <property type="reaction ID" value="UER00071"/>
</dbReference>
<comment type="pathway">
    <text evidence="3 13">Amino-acid biosynthesis; L-leucine biosynthesis; L-leucine from 3-methyl-2-oxobutanoate: step 2/4.</text>
</comment>
<keyword evidence="5 13" id="KW-0432">Leucine biosynthesis</keyword>
<evidence type="ECO:0000256" key="2">
    <source>
        <dbReference type="ARBA" id="ARBA00002695"/>
    </source>
</evidence>
<dbReference type="GO" id="GO:0003861">
    <property type="term" value="F:3-isopropylmalate dehydratase activity"/>
    <property type="evidence" value="ECO:0007669"/>
    <property type="project" value="UniProtKB-UniRule"/>
</dbReference>
<comment type="caution">
    <text evidence="15">The sequence shown here is derived from an EMBL/GenBank/DDBJ whole genome shotgun (WGS) entry which is preliminary data.</text>
</comment>
<dbReference type="HAMAP" id="MF_01026">
    <property type="entry name" value="LeuC_type1"/>
    <property type="match status" value="1"/>
</dbReference>
<dbReference type="PROSITE" id="PS01244">
    <property type="entry name" value="ACONITASE_2"/>
    <property type="match status" value="1"/>
</dbReference>
<dbReference type="Proteomes" id="UP000551327">
    <property type="component" value="Unassembled WGS sequence"/>
</dbReference>
<keyword evidence="9 13" id="KW-0408">Iron</keyword>
<evidence type="ECO:0000256" key="8">
    <source>
        <dbReference type="ARBA" id="ARBA00022723"/>
    </source>
</evidence>
<comment type="cofactor">
    <cofactor evidence="13">
        <name>[4Fe-4S] cluster</name>
        <dbReference type="ChEBI" id="CHEBI:49883"/>
    </cofactor>
    <text evidence="13">Binds 1 [4Fe-4S] cluster per subunit.</text>
</comment>
<evidence type="ECO:0000313" key="16">
    <source>
        <dbReference type="Proteomes" id="UP000551327"/>
    </source>
</evidence>
<keyword evidence="12 13" id="KW-0100">Branched-chain amino acid biosynthesis</keyword>
<evidence type="ECO:0000256" key="10">
    <source>
        <dbReference type="ARBA" id="ARBA00023014"/>
    </source>
</evidence>
<dbReference type="InterPro" id="IPR015931">
    <property type="entry name" value="Acnase/IPM_dHydase_lsu_aba_1/3"/>
</dbReference>
<dbReference type="SUPFAM" id="SSF53732">
    <property type="entry name" value="Aconitase iron-sulfur domain"/>
    <property type="match status" value="1"/>
</dbReference>
<dbReference type="PRINTS" id="PR00415">
    <property type="entry name" value="ACONITASE"/>
</dbReference>
<dbReference type="PROSITE" id="PS00450">
    <property type="entry name" value="ACONITASE_1"/>
    <property type="match status" value="1"/>
</dbReference>
<evidence type="ECO:0000259" key="14">
    <source>
        <dbReference type="Pfam" id="PF00330"/>
    </source>
</evidence>
<evidence type="ECO:0000256" key="13">
    <source>
        <dbReference type="HAMAP-Rule" id="MF_01026"/>
    </source>
</evidence>
<dbReference type="FunFam" id="3.30.499.10:FF:000007">
    <property type="entry name" value="3-isopropylmalate dehydratase large subunit"/>
    <property type="match status" value="1"/>
</dbReference>
<evidence type="ECO:0000256" key="12">
    <source>
        <dbReference type="ARBA" id="ARBA00023304"/>
    </source>
</evidence>
<dbReference type="PANTHER" id="PTHR43822:SF9">
    <property type="entry name" value="3-ISOPROPYLMALATE DEHYDRATASE"/>
    <property type="match status" value="1"/>
</dbReference>
<dbReference type="EMBL" id="JACLAX010000011">
    <property type="protein sequence ID" value="MBC2669871.1"/>
    <property type="molecule type" value="Genomic_DNA"/>
</dbReference>
<organism evidence="15 16">
    <name type="scientific">Novosphingobium piscinae</name>
    <dbReference type="NCBI Taxonomy" id="1507448"/>
    <lineage>
        <taxon>Bacteria</taxon>
        <taxon>Pseudomonadati</taxon>
        <taxon>Pseudomonadota</taxon>
        <taxon>Alphaproteobacteria</taxon>
        <taxon>Sphingomonadales</taxon>
        <taxon>Sphingomonadaceae</taxon>
        <taxon>Novosphingobium</taxon>
    </lineage>
</organism>
<dbReference type="NCBIfam" id="NF004016">
    <property type="entry name" value="PRK05478.1"/>
    <property type="match status" value="1"/>
</dbReference>
<dbReference type="Gene3D" id="3.30.499.10">
    <property type="entry name" value="Aconitase, domain 3"/>
    <property type="match status" value="2"/>
</dbReference>
<dbReference type="NCBIfam" id="NF009116">
    <property type="entry name" value="PRK12466.1"/>
    <property type="match status" value="1"/>
</dbReference>
<dbReference type="EC" id="4.2.1.33" evidence="13"/>
<dbReference type="InterPro" id="IPR018136">
    <property type="entry name" value="Aconitase_4Fe-4S_BS"/>
</dbReference>
<dbReference type="RefSeq" id="WP_185679730.1">
    <property type="nucleotide sequence ID" value="NZ_JACLAX010000011.1"/>
</dbReference>
<dbReference type="Pfam" id="PF00330">
    <property type="entry name" value="Aconitase"/>
    <property type="match status" value="1"/>
</dbReference>
<dbReference type="CDD" id="cd01583">
    <property type="entry name" value="IPMI"/>
    <property type="match status" value="1"/>
</dbReference>
<sequence length="477" mass="50425">MITRPLPSGAGRPRTLYEKLWDSHVVANRPDGSALLYIDRHIVHEVSSPQAFVALRASGRRLRRPETHLGVADHAVPTRERGGEIADPLARSQVAELEANVAEFAVPYARLDGPEQGIVHVIGPETGFTLPGTTIACGDSHTTTHGAFGALAFGVGASEQGTIMAAQCLPQQRAATMQVELVGKRHPLIDAKDMALALIARIGANGAVGHAVEYTGEVVSGMAMSERMTLCNMTIEAGSRIGMVAPDARTFAYLEGRRLAPRGELWDAAVAYWRTLPSDPGARYDRVVTLDVGTIAPQVSWGTSPDQTLPIDRTVPDPAAIADPVARREAEKALAYMGLVPGQRLDSVAIDTVFIGSCTNGRIEDLRAAAAIAMGRRVAPGVTALVVPGSAATRAQAEAEGLDRIFTAAGFSWRHAGCSLCVAMNDDRLAPGQRCASTSNRNFEGRQGPGGRTHLMSPAMAAAAAIAGRLADVREFV</sequence>
<accession>A0A7X1FZM1</accession>
<feature type="binding site" evidence="13">
    <location>
        <position position="358"/>
    </location>
    <ligand>
        <name>[4Fe-4S] cluster</name>
        <dbReference type="ChEBI" id="CHEBI:49883"/>
    </ligand>
</feature>
<keyword evidence="16" id="KW-1185">Reference proteome</keyword>
<evidence type="ECO:0000256" key="11">
    <source>
        <dbReference type="ARBA" id="ARBA00023239"/>
    </source>
</evidence>
<evidence type="ECO:0000313" key="15">
    <source>
        <dbReference type="EMBL" id="MBC2669871.1"/>
    </source>
</evidence>
<feature type="binding site" evidence="13">
    <location>
        <position position="421"/>
    </location>
    <ligand>
        <name>[4Fe-4S] cluster</name>
        <dbReference type="ChEBI" id="CHEBI:49883"/>
    </ligand>
</feature>
<evidence type="ECO:0000256" key="5">
    <source>
        <dbReference type="ARBA" id="ARBA00022430"/>
    </source>
</evidence>
<comment type="subunit">
    <text evidence="4 13">Heterodimer of LeuC and LeuD.</text>
</comment>
<keyword evidence="7 13" id="KW-0028">Amino-acid biosynthesis</keyword>
<evidence type="ECO:0000256" key="3">
    <source>
        <dbReference type="ARBA" id="ARBA00004729"/>
    </source>
</evidence>
<dbReference type="GO" id="GO:0046872">
    <property type="term" value="F:metal ion binding"/>
    <property type="evidence" value="ECO:0007669"/>
    <property type="project" value="UniProtKB-KW"/>
</dbReference>
<protein>
    <recommendedName>
        <fullName evidence="13">3-isopropylmalate dehydratase large subunit</fullName>
        <ecNumber evidence="13">4.2.1.33</ecNumber>
    </recommendedName>
    <alternativeName>
        <fullName evidence="13">Alpha-IPM isomerase</fullName>
        <shortName evidence="13">IPMI</shortName>
    </alternativeName>
    <alternativeName>
        <fullName evidence="13">Isopropylmalate isomerase</fullName>
    </alternativeName>
</protein>
<comment type="function">
    <text evidence="2 13">Catalyzes the isomerization between 2-isopropylmalate and 3-isopropylmalate, via the formation of 2-isopropylmaleate.</text>
</comment>
<dbReference type="InterPro" id="IPR033941">
    <property type="entry name" value="IPMI_cat"/>
</dbReference>
<gene>
    <name evidence="13 15" type="primary">leuC</name>
    <name evidence="15" type="ORF">H7F53_12010</name>
</gene>
<evidence type="ECO:0000256" key="6">
    <source>
        <dbReference type="ARBA" id="ARBA00022485"/>
    </source>
</evidence>
<dbReference type="InterPro" id="IPR001030">
    <property type="entry name" value="Acoase/IPM_deHydtase_lsu_aba"/>
</dbReference>
<comment type="catalytic activity">
    <reaction evidence="1 13">
        <text>(2R,3S)-3-isopropylmalate = (2S)-2-isopropylmalate</text>
        <dbReference type="Rhea" id="RHEA:32287"/>
        <dbReference type="ChEBI" id="CHEBI:1178"/>
        <dbReference type="ChEBI" id="CHEBI:35121"/>
        <dbReference type="EC" id="4.2.1.33"/>
    </reaction>
</comment>
<evidence type="ECO:0000256" key="1">
    <source>
        <dbReference type="ARBA" id="ARBA00000491"/>
    </source>
</evidence>
<comment type="similarity">
    <text evidence="13">Belongs to the aconitase/IPM isomerase family. LeuC type 1 subfamily.</text>
</comment>
<keyword evidence="6 13" id="KW-0004">4Fe-4S</keyword>
<dbReference type="NCBIfam" id="TIGR00170">
    <property type="entry name" value="leuC"/>
    <property type="match status" value="1"/>
</dbReference>
<dbReference type="InterPro" id="IPR004430">
    <property type="entry name" value="3-IsopropMal_deHydase_lsu"/>
</dbReference>
<feature type="domain" description="Aconitase/3-isopropylmalate dehydratase large subunit alpha/beta/alpha" evidence="14">
    <location>
        <begin position="18"/>
        <end position="468"/>
    </location>
</feature>